<gene>
    <name evidence="2" type="ORF">ALECFALPRED_010326</name>
</gene>
<reference evidence="2" key="1">
    <citation type="submission" date="2021-03" db="EMBL/GenBank/DDBJ databases">
        <authorList>
            <person name="Tagirdzhanova G."/>
        </authorList>
    </citation>
    <scope>NUCLEOTIDE SEQUENCE</scope>
</reference>
<accession>A0A8H3F038</accession>
<dbReference type="PANTHER" id="PTHR38790">
    <property type="entry name" value="2EXR DOMAIN-CONTAINING PROTEIN-RELATED"/>
    <property type="match status" value="1"/>
</dbReference>
<dbReference type="AlphaFoldDB" id="A0A8H3F038"/>
<dbReference type="Pfam" id="PF24864">
    <property type="entry name" value="DUF7730"/>
    <property type="match status" value="1"/>
</dbReference>
<evidence type="ECO:0000313" key="3">
    <source>
        <dbReference type="Proteomes" id="UP000664203"/>
    </source>
</evidence>
<organism evidence="2 3">
    <name type="scientific">Alectoria fallacina</name>
    <dbReference type="NCBI Taxonomy" id="1903189"/>
    <lineage>
        <taxon>Eukaryota</taxon>
        <taxon>Fungi</taxon>
        <taxon>Dikarya</taxon>
        <taxon>Ascomycota</taxon>
        <taxon>Pezizomycotina</taxon>
        <taxon>Lecanoromycetes</taxon>
        <taxon>OSLEUM clade</taxon>
        <taxon>Lecanoromycetidae</taxon>
        <taxon>Lecanorales</taxon>
        <taxon>Lecanorineae</taxon>
        <taxon>Parmeliaceae</taxon>
        <taxon>Alectoria</taxon>
    </lineage>
</organism>
<evidence type="ECO:0000259" key="1">
    <source>
        <dbReference type="Pfam" id="PF24864"/>
    </source>
</evidence>
<dbReference type="Proteomes" id="UP000664203">
    <property type="component" value="Unassembled WGS sequence"/>
</dbReference>
<dbReference type="InterPro" id="IPR056632">
    <property type="entry name" value="DUF7730"/>
</dbReference>
<dbReference type="EMBL" id="CAJPDR010000085">
    <property type="protein sequence ID" value="CAF9915781.1"/>
    <property type="molecule type" value="Genomic_DNA"/>
</dbReference>
<feature type="domain" description="DUF7730" evidence="1">
    <location>
        <begin position="28"/>
        <end position="166"/>
    </location>
</feature>
<protein>
    <recommendedName>
        <fullName evidence="1">DUF7730 domain-containing protein</fullName>
    </recommendedName>
</protein>
<dbReference type="OrthoDB" id="5413827at2759"/>
<evidence type="ECO:0000313" key="2">
    <source>
        <dbReference type="EMBL" id="CAF9915781.1"/>
    </source>
</evidence>
<name>A0A8H3F038_9LECA</name>
<comment type="caution">
    <text evidence="2">The sequence shown here is derived from an EMBL/GenBank/DDBJ whole genome shotgun (WGS) entry which is preliminary data.</text>
</comment>
<sequence>MKLRNGAHVDRILDINPTATSAIAQHNASSPLLRLPLEVKSLIYKYTFGGQLVHIVQNPDEGAAKFRNTICRAPISEEEAQEKFDSESTHHWYAPANEGRHGCCDLKDIEAIIDGTPEKKPEILSLSLLRCCRQIYNEAHHVPYSANTFSCATPDTLQSFILSLAQGNHENHLAVRSLFIEMVFKGTIHHNVWRKALGTCAKYLKNLQNVNISFEWNCCPWMWGARSPADFERKGRGWQSPLMSDILMLKKLPLKFATFVISDEEIGHCLKRMSQWWITDEAANRWTLAEKQEWARYVKEIILK</sequence>
<keyword evidence="3" id="KW-1185">Reference proteome</keyword>
<proteinExistence type="predicted"/>